<dbReference type="EMBL" id="SRID01000146">
    <property type="protein sequence ID" value="TGB07615.1"/>
    <property type="molecule type" value="Genomic_DNA"/>
</dbReference>
<dbReference type="Proteomes" id="UP000297948">
    <property type="component" value="Unassembled WGS sequence"/>
</dbReference>
<feature type="compositionally biased region" description="Basic and acidic residues" evidence="1">
    <location>
        <begin position="45"/>
        <end position="55"/>
    </location>
</feature>
<sequence length="101" mass="10992">MSRPPGTGGSGASSEPDISFEATVRGERLRFEEEPRTAVGFPGAGERESSSRSERTNLPYTVAPGQEYRDILVHYRLATRLIRAAEGDPGDEGDDEASDHR</sequence>
<protein>
    <submittedName>
        <fullName evidence="2">Uncharacterized protein</fullName>
    </submittedName>
</protein>
<gene>
    <name evidence="2" type="ORF">E4099_16755</name>
</gene>
<organism evidence="2 3">
    <name type="scientific">Streptomyces palmae</name>
    <dbReference type="NCBI Taxonomy" id="1701085"/>
    <lineage>
        <taxon>Bacteria</taxon>
        <taxon>Bacillati</taxon>
        <taxon>Actinomycetota</taxon>
        <taxon>Actinomycetes</taxon>
        <taxon>Kitasatosporales</taxon>
        <taxon>Streptomycetaceae</taxon>
        <taxon>Streptomyces</taxon>
    </lineage>
</organism>
<feature type="compositionally biased region" description="Gly residues" evidence="1">
    <location>
        <begin position="1"/>
        <end position="11"/>
    </location>
</feature>
<dbReference type="RefSeq" id="WP_135339873.1">
    <property type="nucleotide sequence ID" value="NZ_JBHLTX010000017.1"/>
</dbReference>
<evidence type="ECO:0000256" key="1">
    <source>
        <dbReference type="SAM" id="MobiDB-lite"/>
    </source>
</evidence>
<evidence type="ECO:0000313" key="3">
    <source>
        <dbReference type="Proteomes" id="UP000297948"/>
    </source>
</evidence>
<reference evidence="2 3" key="1">
    <citation type="submission" date="2019-03" db="EMBL/GenBank/DDBJ databases">
        <authorList>
            <person name="Gonzalez-Pimentel J.L."/>
        </authorList>
    </citation>
    <scope>NUCLEOTIDE SEQUENCE [LARGE SCALE GENOMIC DNA]</scope>
    <source>
        <strain evidence="2 3">JCM 31289</strain>
    </source>
</reference>
<feature type="compositionally biased region" description="Basic and acidic residues" evidence="1">
    <location>
        <begin position="26"/>
        <end position="36"/>
    </location>
</feature>
<keyword evidence="3" id="KW-1185">Reference proteome</keyword>
<accession>A0A4Z0HA45</accession>
<comment type="caution">
    <text evidence="2">The sequence shown here is derived from an EMBL/GenBank/DDBJ whole genome shotgun (WGS) entry which is preliminary data.</text>
</comment>
<proteinExistence type="predicted"/>
<name>A0A4Z0HA45_9ACTN</name>
<evidence type="ECO:0000313" key="2">
    <source>
        <dbReference type="EMBL" id="TGB07615.1"/>
    </source>
</evidence>
<dbReference type="AlphaFoldDB" id="A0A4Z0HA45"/>
<feature type="region of interest" description="Disordered" evidence="1">
    <location>
        <begin position="1"/>
        <end position="20"/>
    </location>
</feature>
<dbReference type="OrthoDB" id="3431870at2"/>
<feature type="region of interest" description="Disordered" evidence="1">
    <location>
        <begin position="26"/>
        <end position="61"/>
    </location>
</feature>